<dbReference type="RefSeq" id="WP_126990084.1">
    <property type="nucleotide sequence ID" value="NZ_JTFC01000026.1"/>
</dbReference>
<keyword evidence="4 5" id="KW-0720">Serine protease</keyword>
<reference evidence="9 10" key="1">
    <citation type="submission" date="2014-11" db="EMBL/GenBank/DDBJ databases">
        <title>Genome sequence and analysis of novel Kurthia sp.</title>
        <authorList>
            <person name="Lawson J.N."/>
            <person name="Gonzalez J.E."/>
            <person name="Rinauldi L."/>
            <person name="Xuan Z."/>
            <person name="Firman A."/>
            <person name="Shaddox L."/>
            <person name="Trudeau A."/>
            <person name="Shah S."/>
            <person name="Reiman D."/>
        </authorList>
    </citation>
    <scope>NUCLEOTIDE SEQUENCE [LARGE SCALE GENOMIC DNA]</scope>
    <source>
        <strain evidence="9 10">3B1D</strain>
    </source>
</reference>
<feature type="active site" description="Charge relay system" evidence="5">
    <location>
        <position position="105"/>
    </location>
</feature>
<dbReference type="InterPro" id="IPR013783">
    <property type="entry name" value="Ig-like_fold"/>
</dbReference>
<dbReference type="InterPro" id="IPR036852">
    <property type="entry name" value="Peptidase_S8/S53_dom_sf"/>
</dbReference>
<evidence type="ECO:0000256" key="1">
    <source>
        <dbReference type="ARBA" id="ARBA00011073"/>
    </source>
</evidence>
<dbReference type="InterPro" id="IPR003961">
    <property type="entry name" value="FN3_dom"/>
</dbReference>
<evidence type="ECO:0000256" key="2">
    <source>
        <dbReference type="ARBA" id="ARBA00022670"/>
    </source>
</evidence>
<comment type="similarity">
    <text evidence="1 5 6">Belongs to the peptidase S8 family.</text>
</comment>
<evidence type="ECO:0000256" key="3">
    <source>
        <dbReference type="ARBA" id="ARBA00022801"/>
    </source>
</evidence>
<dbReference type="Proteomes" id="UP000288623">
    <property type="component" value="Unassembled WGS sequence"/>
</dbReference>
<dbReference type="InterPro" id="IPR050131">
    <property type="entry name" value="Peptidase_S8_subtilisin-like"/>
</dbReference>
<dbReference type="InterPro" id="IPR000209">
    <property type="entry name" value="Peptidase_S8/S53_dom"/>
</dbReference>
<gene>
    <name evidence="9" type="ORF">QI30_06295</name>
</gene>
<dbReference type="GO" id="GO:0006508">
    <property type="term" value="P:proteolysis"/>
    <property type="evidence" value="ECO:0007669"/>
    <property type="project" value="UniProtKB-KW"/>
</dbReference>
<feature type="signal peptide" evidence="7">
    <location>
        <begin position="1"/>
        <end position="24"/>
    </location>
</feature>
<protein>
    <submittedName>
        <fullName evidence="9">Minor extracellular protease epr</fullName>
    </submittedName>
</protein>
<dbReference type="PROSITE" id="PS51892">
    <property type="entry name" value="SUBTILASE"/>
    <property type="match status" value="1"/>
</dbReference>
<dbReference type="PANTHER" id="PTHR43806">
    <property type="entry name" value="PEPTIDASE S8"/>
    <property type="match status" value="1"/>
</dbReference>
<dbReference type="InterPro" id="IPR023828">
    <property type="entry name" value="Peptidase_S8_Ser-AS"/>
</dbReference>
<dbReference type="PRINTS" id="PR00723">
    <property type="entry name" value="SUBTILISIN"/>
</dbReference>
<evidence type="ECO:0000256" key="5">
    <source>
        <dbReference type="PROSITE-ProRule" id="PRU01240"/>
    </source>
</evidence>
<dbReference type="SUPFAM" id="SSF52743">
    <property type="entry name" value="Subtilisin-like"/>
    <property type="match status" value="1"/>
</dbReference>
<name>A0A433RV77_9BACL</name>
<evidence type="ECO:0000256" key="4">
    <source>
        <dbReference type="ARBA" id="ARBA00022825"/>
    </source>
</evidence>
<dbReference type="CDD" id="cd00063">
    <property type="entry name" value="FN3"/>
    <property type="match status" value="1"/>
</dbReference>
<dbReference type="GO" id="GO:0004252">
    <property type="term" value="F:serine-type endopeptidase activity"/>
    <property type="evidence" value="ECO:0007669"/>
    <property type="project" value="UniProtKB-UniRule"/>
</dbReference>
<dbReference type="EMBL" id="JTFC01000026">
    <property type="protein sequence ID" value="RUS57192.1"/>
    <property type="molecule type" value="Genomic_DNA"/>
</dbReference>
<evidence type="ECO:0000256" key="7">
    <source>
        <dbReference type="SAM" id="SignalP"/>
    </source>
</evidence>
<dbReference type="PROSITE" id="PS00137">
    <property type="entry name" value="SUBTILASE_HIS"/>
    <property type="match status" value="1"/>
</dbReference>
<evidence type="ECO:0000313" key="9">
    <source>
        <dbReference type="EMBL" id="RUS57192.1"/>
    </source>
</evidence>
<dbReference type="SMART" id="SM00060">
    <property type="entry name" value="FN3"/>
    <property type="match status" value="2"/>
</dbReference>
<feature type="domain" description="Fibronectin type-III" evidence="8">
    <location>
        <begin position="324"/>
        <end position="412"/>
    </location>
</feature>
<keyword evidence="2 5" id="KW-0645">Protease</keyword>
<evidence type="ECO:0000256" key="6">
    <source>
        <dbReference type="RuleBase" id="RU003355"/>
    </source>
</evidence>
<evidence type="ECO:0000313" key="10">
    <source>
        <dbReference type="Proteomes" id="UP000288623"/>
    </source>
</evidence>
<dbReference type="PROSITE" id="PS00138">
    <property type="entry name" value="SUBTILASE_SER"/>
    <property type="match status" value="1"/>
</dbReference>
<proteinExistence type="inferred from homology"/>
<dbReference type="Gene3D" id="2.60.40.10">
    <property type="entry name" value="Immunoglobulins"/>
    <property type="match status" value="2"/>
</dbReference>
<dbReference type="InterPro" id="IPR015500">
    <property type="entry name" value="Peptidase_S8_subtilisin-rel"/>
</dbReference>
<dbReference type="PANTHER" id="PTHR43806:SF11">
    <property type="entry name" value="CEREVISIN-RELATED"/>
    <property type="match status" value="1"/>
</dbReference>
<accession>A0A433RV77</accession>
<comment type="caution">
    <text evidence="9">The sequence shown here is derived from an EMBL/GenBank/DDBJ whole genome shotgun (WGS) entry which is preliminary data.</text>
</comment>
<keyword evidence="7" id="KW-0732">Signal</keyword>
<dbReference type="InterPro" id="IPR036116">
    <property type="entry name" value="FN3_sf"/>
</dbReference>
<evidence type="ECO:0000259" key="8">
    <source>
        <dbReference type="PROSITE" id="PS50853"/>
    </source>
</evidence>
<dbReference type="Gene3D" id="3.40.50.200">
    <property type="entry name" value="Peptidase S8/S53 domain"/>
    <property type="match status" value="1"/>
</dbReference>
<dbReference type="InterPro" id="IPR023827">
    <property type="entry name" value="Peptidase_S8_Asp-AS"/>
</dbReference>
<dbReference type="PROSITE" id="PS50853">
    <property type="entry name" value="FN3"/>
    <property type="match status" value="1"/>
</dbReference>
<dbReference type="PROSITE" id="PS00136">
    <property type="entry name" value="SUBTILASE_ASP"/>
    <property type="match status" value="1"/>
</dbReference>
<feature type="active site" description="Charge relay system" evidence="5">
    <location>
        <position position="63"/>
    </location>
</feature>
<keyword evidence="10" id="KW-1185">Reference proteome</keyword>
<keyword evidence="3 5" id="KW-0378">Hydrolase</keyword>
<dbReference type="OrthoDB" id="9798386at2"/>
<dbReference type="Pfam" id="PF00082">
    <property type="entry name" value="Peptidase_S8"/>
    <property type="match status" value="1"/>
</dbReference>
<dbReference type="SUPFAM" id="SSF49265">
    <property type="entry name" value="Fibronectin type III"/>
    <property type="match status" value="1"/>
</dbReference>
<dbReference type="AlphaFoldDB" id="A0A433RV77"/>
<dbReference type="InterPro" id="IPR022398">
    <property type="entry name" value="Peptidase_S8_His-AS"/>
</dbReference>
<sequence length="494" mass="53492">MRRRIISIAAICAVLTGPSFGAVAQAQPLYTEEVPTKHLKKLTIPVAWANGYSGKGIRVAIIDTGVNKNSKLLSNVKERYSFTTDNPYTKKINEGDVLDRFEEGHGTGVAGIIGAKPIKDNEDFSIFSVAPKVTIASYKYKDGTEDGDVKELIEAVDQAISDKADIISISSGLQSDIPALHRVIKKAYAKNIVVVASAGNNKMKSVTYPARYKEVIAVTSISAKNKRSTFANYGSGIDFVAPGENIPTIAVNGELYTASGTSFATPFITGMVALLKEQYPYSTPQQLKEKLIASSKDLGVEGYDTTFGYGMPHYTYVEPQSSLAPSSFKVSGITDHTAILKFTKSAEDTWDSLIISLHDEEIARTKKTSYTLKNLTSDEVQLVSVRALNAQGDAAEPVEATFATKVDTTPPAQATNIQFRVATNKKARISWDVKNTPDYAYAKIYLDGQYVGKSTTSSFTTKKLATKKTYKASVVVYDTSGLSSSKVTAKLAIH</sequence>
<feature type="active site" description="Charge relay system" evidence="5">
    <location>
        <position position="262"/>
    </location>
</feature>
<feature type="chain" id="PRO_5038568840" evidence="7">
    <location>
        <begin position="25"/>
        <end position="494"/>
    </location>
</feature>
<organism evidence="9 10">
    <name type="scientific">Candidatus Kurthia intestinigallinarum</name>
    <dbReference type="NCBI Taxonomy" id="1562256"/>
    <lineage>
        <taxon>Bacteria</taxon>
        <taxon>Bacillati</taxon>
        <taxon>Bacillota</taxon>
        <taxon>Bacilli</taxon>
        <taxon>Bacillales</taxon>
        <taxon>Caryophanaceae</taxon>
        <taxon>Kurthia</taxon>
    </lineage>
</organism>